<dbReference type="RefSeq" id="WP_074628050.1">
    <property type="nucleotide sequence ID" value="NZ_FOGM01000014.1"/>
</dbReference>
<name>A0A1H9U4F7_9STRE</name>
<dbReference type="EMBL" id="FOGM01000014">
    <property type="protein sequence ID" value="SES04047.1"/>
    <property type="molecule type" value="Genomic_DNA"/>
</dbReference>
<organism evidence="1 2">
    <name type="scientific">Streptococcus gallolyticus</name>
    <dbReference type="NCBI Taxonomy" id="315405"/>
    <lineage>
        <taxon>Bacteria</taxon>
        <taxon>Bacillati</taxon>
        <taxon>Bacillota</taxon>
        <taxon>Bacilli</taxon>
        <taxon>Lactobacillales</taxon>
        <taxon>Streptococcaceae</taxon>
        <taxon>Streptococcus</taxon>
    </lineage>
</organism>
<sequence length="162" mass="18686">MKEYVKAFAEQGNENYLQILKVSNEFPNLNLTVIICGLAGIRTGTFGKSRKKFTEGYWRVTNSMQFYAFASFYKKVIDETLLEDCSRLQSSLWSLFTTKGFDQNRFIEKINASGRAHEINLYKRAAEVLKELVLLYNARMSPSNSKYVNFNYNSRGAIILDD</sequence>
<protein>
    <submittedName>
        <fullName evidence="1">Uncharacterized protein</fullName>
    </submittedName>
</protein>
<gene>
    <name evidence="1" type="ORF">SAMN04487840_11473</name>
</gene>
<evidence type="ECO:0000313" key="1">
    <source>
        <dbReference type="EMBL" id="SES04047.1"/>
    </source>
</evidence>
<evidence type="ECO:0000313" key="2">
    <source>
        <dbReference type="Proteomes" id="UP000182712"/>
    </source>
</evidence>
<dbReference type="AlphaFoldDB" id="A0A1H9U4F7"/>
<dbReference type="Proteomes" id="UP000182712">
    <property type="component" value="Unassembled WGS sequence"/>
</dbReference>
<reference evidence="1 2" key="1">
    <citation type="submission" date="2016-10" db="EMBL/GenBank/DDBJ databases">
        <authorList>
            <person name="de Groot N.N."/>
        </authorList>
    </citation>
    <scope>NUCLEOTIDE SEQUENCE [LARGE SCALE GENOMIC DNA]</scope>
    <source>
        <strain evidence="1 2">VTM2R47</strain>
    </source>
</reference>
<accession>A0A1H9U4F7</accession>
<proteinExistence type="predicted"/>